<sequence length="130" mass="13995">MDYIQIATDFMVFLVRNEEAFGSALVFLNQAADEGMDLVGARGAFDEFLASGKRDDVATVAVAMRSKAETLYQSDEEISTMLACGAAAIIAVVSFGSLGVYEPGSVGDKAFRAAARFYGFAQALREKLWN</sequence>
<keyword evidence="2" id="KW-1185">Reference proteome</keyword>
<dbReference type="RefSeq" id="WP_183332457.1">
    <property type="nucleotide sequence ID" value="NZ_BMHX01000002.1"/>
</dbReference>
<organism evidence="1 2">
    <name type="scientific">Chelatococcus composti</name>
    <dbReference type="NCBI Taxonomy" id="1743235"/>
    <lineage>
        <taxon>Bacteria</taxon>
        <taxon>Pseudomonadati</taxon>
        <taxon>Pseudomonadota</taxon>
        <taxon>Alphaproteobacteria</taxon>
        <taxon>Hyphomicrobiales</taxon>
        <taxon>Chelatococcaceae</taxon>
        <taxon>Chelatococcus</taxon>
    </lineage>
</organism>
<evidence type="ECO:0000313" key="2">
    <source>
        <dbReference type="Proteomes" id="UP000588017"/>
    </source>
</evidence>
<name>A0A841K4D1_9HYPH</name>
<dbReference type="EMBL" id="JACHEH010000002">
    <property type="protein sequence ID" value="MBB6167155.1"/>
    <property type="molecule type" value="Genomic_DNA"/>
</dbReference>
<gene>
    <name evidence="1" type="ORF">HNQ73_000773</name>
</gene>
<accession>A0A841K4D1</accession>
<proteinExistence type="predicted"/>
<evidence type="ECO:0000313" key="1">
    <source>
        <dbReference type="EMBL" id="MBB6167155.1"/>
    </source>
</evidence>
<comment type="caution">
    <text evidence="1">The sequence shown here is derived from an EMBL/GenBank/DDBJ whole genome shotgun (WGS) entry which is preliminary data.</text>
</comment>
<reference evidence="1 2" key="1">
    <citation type="submission" date="2020-08" db="EMBL/GenBank/DDBJ databases">
        <title>Genomic Encyclopedia of Type Strains, Phase IV (KMG-IV): sequencing the most valuable type-strain genomes for metagenomic binning, comparative biology and taxonomic classification.</title>
        <authorList>
            <person name="Goeker M."/>
        </authorList>
    </citation>
    <scope>NUCLEOTIDE SEQUENCE [LARGE SCALE GENOMIC DNA]</scope>
    <source>
        <strain evidence="1 2">DSM 101465</strain>
    </source>
</reference>
<dbReference type="Proteomes" id="UP000588017">
    <property type="component" value="Unassembled WGS sequence"/>
</dbReference>
<dbReference type="AlphaFoldDB" id="A0A841K4D1"/>
<protein>
    <submittedName>
        <fullName evidence="1">Uncharacterized protein</fullName>
    </submittedName>
</protein>